<evidence type="ECO:0000256" key="1">
    <source>
        <dbReference type="SAM" id="Phobius"/>
    </source>
</evidence>
<feature type="transmembrane region" description="Helical" evidence="1">
    <location>
        <begin position="44"/>
        <end position="68"/>
    </location>
</feature>
<feature type="transmembrane region" description="Helical" evidence="1">
    <location>
        <begin position="104"/>
        <end position="124"/>
    </location>
</feature>
<dbReference type="EMBL" id="CP141261">
    <property type="protein sequence ID" value="WRL66230.1"/>
    <property type="molecule type" value="Genomic_DNA"/>
</dbReference>
<reference evidence="2 3" key="1">
    <citation type="submission" date="2023-12" db="EMBL/GenBank/DDBJ databases">
        <title>Blastococcus brunescens sp. nov., an actonobacterium isolated from sandstone collected in sahara desert.</title>
        <authorList>
            <person name="Gtari M."/>
            <person name="Ghodhbane F."/>
        </authorList>
    </citation>
    <scope>NUCLEOTIDE SEQUENCE [LARGE SCALE GENOMIC DNA]</scope>
    <source>
        <strain evidence="2 3">BMG 8361</strain>
    </source>
</reference>
<protein>
    <recommendedName>
        <fullName evidence="4">Integral membrane protein</fullName>
    </recommendedName>
</protein>
<name>A0ABZ1B5Z0_9ACTN</name>
<keyword evidence="3" id="KW-1185">Reference proteome</keyword>
<dbReference type="RefSeq" id="WP_324277546.1">
    <property type="nucleotide sequence ID" value="NZ_CP141261.1"/>
</dbReference>
<organism evidence="2 3">
    <name type="scientific">Blastococcus brunescens</name>
    <dbReference type="NCBI Taxonomy" id="1564165"/>
    <lineage>
        <taxon>Bacteria</taxon>
        <taxon>Bacillati</taxon>
        <taxon>Actinomycetota</taxon>
        <taxon>Actinomycetes</taxon>
        <taxon>Geodermatophilales</taxon>
        <taxon>Geodermatophilaceae</taxon>
        <taxon>Blastococcus</taxon>
    </lineage>
</organism>
<proteinExistence type="predicted"/>
<feature type="transmembrane region" description="Helical" evidence="1">
    <location>
        <begin position="130"/>
        <end position="149"/>
    </location>
</feature>
<gene>
    <name evidence="2" type="ORF">U6N30_12595</name>
</gene>
<evidence type="ECO:0008006" key="4">
    <source>
        <dbReference type="Google" id="ProtNLM"/>
    </source>
</evidence>
<sequence>MNDVDWDAGVRYERREEAELFALLVLSVGALVVVRYDPTDPDDHWAISVAVGGLAALPVGAAICFWWSRRSGRSDRYRCVHAIRSGLDPGAGLRSRTERLARGYAADRWLAWLTALVFASQAVLGHWQHLAVTVPAAIVFLVGLGIATWRRQWLAVAAKRWLDDPPVPASERA</sequence>
<accession>A0ABZ1B5Z0</accession>
<keyword evidence="1" id="KW-0812">Transmembrane</keyword>
<dbReference type="Proteomes" id="UP001324287">
    <property type="component" value="Chromosome"/>
</dbReference>
<keyword evidence="1" id="KW-0472">Membrane</keyword>
<feature type="transmembrane region" description="Helical" evidence="1">
    <location>
        <begin position="20"/>
        <end position="38"/>
    </location>
</feature>
<evidence type="ECO:0000313" key="3">
    <source>
        <dbReference type="Proteomes" id="UP001324287"/>
    </source>
</evidence>
<evidence type="ECO:0000313" key="2">
    <source>
        <dbReference type="EMBL" id="WRL66230.1"/>
    </source>
</evidence>
<keyword evidence="1" id="KW-1133">Transmembrane helix</keyword>